<protein>
    <submittedName>
        <fullName evidence="2">Peptidase YpeB-like protein</fullName>
    </submittedName>
</protein>
<proteinExistence type="predicted"/>
<reference evidence="2 3" key="1">
    <citation type="submission" date="2018-04" db="EMBL/GenBank/DDBJ databases">
        <title>Genomic Encyclopedia of Archaeal and Bacterial Type Strains, Phase II (KMG-II): from individual species to whole genera.</title>
        <authorList>
            <person name="Goeker M."/>
        </authorList>
    </citation>
    <scope>NUCLEOTIDE SEQUENCE [LARGE SCALE GENOMIC DNA]</scope>
    <source>
        <strain evidence="2 3">DSM 21823</strain>
    </source>
</reference>
<dbReference type="OrthoDB" id="7856745at2"/>
<comment type="caution">
    <text evidence="2">The sequence shown here is derived from an EMBL/GenBank/DDBJ whole genome shotgun (WGS) entry which is preliminary data.</text>
</comment>
<accession>A0A2T6B0N5</accession>
<dbReference type="RefSeq" id="WP_054302875.1">
    <property type="nucleotide sequence ID" value="NZ_QBKP01000007.1"/>
</dbReference>
<dbReference type="AlphaFoldDB" id="A0A2T6B0N5"/>
<dbReference type="Pfam" id="PF03413">
    <property type="entry name" value="PepSY"/>
    <property type="match status" value="1"/>
</dbReference>
<evidence type="ECO:0000313" key="3">
    <source>
        <dbReference type="Proteomes" id="UP000244224"/>
    </source>
</evidence>
<sequence length="104" mass="11337">MKAHVLASACALALLSSAGHGDTPRRDFEIARDAVARGEILPLAEVLARLQTVHPGRVIEVELEISDDKMVYEVELVTPDGRLIEVELDAATAEILDYEEEDPS</sequence>
<keyword evidence="3" id="KW-1185">Reference proteome</keyword>
<dbReference type="Gene3D" id="3.10.450.40">
    <property type="match status" value="1"/>
</dbReference>
<organism evidence="2 3">
    <name type="scientific">Gemmobacter caeni</name>
    <dbReference type="NCBI Taxonomy" id="589035"/>
    <lineage>
        <taxon>Bacteria</taxon>
        <taxon>Pseudomonadati</taxon>
        <taxon>Pseudomonadota</taxon>
        <taxon>Alphaproteobacteria</taxon>
        <taxon>Rhodobacterales</taxon>
        <taxon>Paracoccaceae</taxon>
        <taxon>Gemmobacter</taxon>
    </lineage>
</organism>
<gene>
    <name evidence="2" type="ORF">C8N34_107240</name>
</gene>
<evidence type="ECO:0000259" key="1">
    <source>
        <dbReference type="Pfam" id="PF03413"/>
    </source>
</evidence>
<dbReference type="Proteomes" id="UP000244224">
    <property type="component" value="Unassembled WGS sequence"/>
</dbReference>
<dbReference type="InterPro" id="IPR025711">
    <property type="entry name" value="PepSY"/>
</dbReference>
<feature type="domain" description="PepSY" evidence="1">
    <location>
        <begin position="41"/>
        <end position="99"/>
    </location>
</feature>
<dbReference type="EMBL" id="QBKP01000007">
    <property type="protein sequence ID" value="PTX49592.1"/>
    <property type="molecule type" value="Genomic_DNA"/>
</dbReference>
<evidence type="ECO:0000313" key="2">
    <source>
        <dbReference type="EMBL" id="PTX49592.1"/>
    </source>
</evidence>
<name>A0A2T6B0N5_9RHOB</name>